<dbReference type="PROSITE" id="PS51257">
    <property type="entry name" value="PROKAR_LIPOPROTEIN"/>
    <property type="match status" value="1"/>
</dbReference>
<proteinExistence type="predicted"/>
<evidence type="ECO:0000313" key="4">
    <source>
        <dbReference type="Proteomes" id="UP000502998"/>
    </source>
</evidence>
<keyword evidence="4" id="KW-1185">Reference proteome</keyword>
<feature type="chain" id="PRO_5038708759" description="Alpha/beta hydrolase" evidence="2">
    <location>
        <begin position="22"/>
        <end position="282"/>
    </location>
</feature>
<dbReference type="Proteomes" id="UP000502998">
    <property type="component" value="Chromosome"/>
</dbReference>
<dbReference type="Gene3D" id="3.40.50.1820">
    <property type="entry name" value="alpha/beta hydrolase"/>
    <property type="match status" value="1"/>
</dbReference>
<protein>
    <recommendedName>
        <fullName evidence="5">Alpha/beta hydrolase</fullName>
    </recommendedName>
</protein>
<evidence type="ECO:0000256" key="2">
    <source>
        <dbReference type="SAM" id="SignalP"/>
    </source>
</evidence>
<dbReference type="KEGG" id="esg:EsVE80_19160"/>
<feature type="signal peptide" evidence="2">
    <location>
        <begin position="1"/>
        <end position="21"/>
    </location>
</feature>
<keyword evidence="1 2" id="KW-0732">Signal</keyword>
<dbReference type="RefSeq" id="WP_173103542.1">
    <property type="nucleotide sequence ID" value="NZ_AP022822.1"/>
</dbReference>
<evidence type="ECO:0008006" key="5">
    <source>
        <dbReference type="Google" id="ProtNLM"/>
    </source>
</evidence>
<dbReference type="SUPFAM" id="SSF53474">
    <property type="entry name" value="alpha/beta-Hydrolases"/>
    <property type="match status" value="1"/>
</dbReference>
<dbReference type="EMBL" id="AP022822">
    <property type="protein sequence ID" value="BCA86393.1"/>
    <property type="molecule type" value="Genomic_DNA"/>
</dbReference>
<accession>A0A679IDY2</accession>
<organism evidence="3 4">
    <name type="scientific">Enterococcus saigonensis</name>
    <dbReference type="NCBI Taxonomy" id="1805431"/>
    <lineage>
        <taxon>Bacteria</taxon>
        <taxon>Bacillati</taxon>
        <taxon>Bacillota</taxon>
        <taxon>Bacilli</taxon>
        <taxon>Lactobacillales</taxon>
        <taxon>Enterococcaceae</taxon>
        <taxon>Enterococcus</taxon>
    </lineage>
</organism>
<reference evidence="3 4" key="1">
    <citation type="submission" date="2020-02" db="EMBL/GenBank/DDBJ databases">
        <title>Characterization of vanA genotype vancomycin-resistant Enterococcus saigonensis VE80.</title>
        <authorList>
            <person name="Harada T."/>
            <person name="Motooka D."/>
            <person name="Nakamura S."/>
            <person name="Yamamoto Y."/>
            <person name="Kawahara R."/>
            <person name="Kawatsu K."/>
        </authorList>
    </citation>
    <scope>NUCLEOTIDE SEQUENCE [LARGE SCALE GENOMIC DNA]</scope>
    <source>
        <strain evidence="3 4">VE80</strain>
    </source>
</reference>
<dbReference type="Pfam" id="PF08139">
    <property type="entry name" value="LPAM_1"/>
    <property type="match status" value="1"/>
</dbReference>
<dbReference type="InterPro" id="IPR012640">
    <property type="entry name" value="Membr_lipoprot_lipid_attach_CS"/>
</dbReference>
<name>A0A679IDY2_9ENTE</name>
<dbReference type="Pfam" id="PF06028">
    <property type="entry name" value="DUF915"/>
    <property type="match status" value="1"/>
</dbReference>
<evidence type="ECO:0000256" key="1">
    <source>
        <dbReference type="ARBA" id="ARBA00022729"/>
    </source>
</evidence>
<sequence>MKKIIAFVVFLLILTGCSGNQKTTSPSAKTQRKLEINLTSKKTKVPTLFVHGYSGTKNSFGGMLKRFEKNGWGKKELIMTVTSIGSISTTGSLSGKEDNPMIQVIFQDNKNTEWSQTKWLYNCLAFLKKRGVEEVNLVGHSMGGVSGLRYLMSYPNDISQPKVLKFAAIGAPFNDFLDTSSAQNIADLLKNGPSEVSSRYQDYENLAVNLAQDTKFLLLAGQLDKNTFNDEMVPTTSALAVNSLLKQTNVVTTKIFYGPKAQHSQLHENEAVDQEVANFLWP</sequence>
<evidence type="ECO:0000313" key="3">
    <source>
        <dbReference type="EMBL" id="BCA86393.1"/>
    </source>
</evidence>
<dbReference type="InterPro" id="IPR029058">
    <property type="entry name" value="AB_hydrolase_fold"/>
</dbReference>
<gene>
    <name evidence="3" type="ORF">EsVE80_19160</name>
</gene>
<dbReference type="AlphaFoldDB" id="A0A679IDY2"/>
<dbReference type="InterPro" id="IPR010315">
    <property type="entry name" value="DUF915_hydro-like"/>
</dbReference>